<sequence>MNAQFAFNERLGIAIPIPTLPWEQIGLDERMALLEVWEAIRGTIPDRVRGFEERIRELQDELSDEDNFDRSCRLNAGIAELASRINDLHIWYRTEPNFEEQTKPHG</sequence>
<dbReference type="AlphaFoldDB" id="A0A4S4C956"/>
<evidence type="ECO:0000313" key="1">
    <source>
        <dbReference type="EMBL" id="THF83905.1"/>
    </source>
</evidence>
<gene>
    <name evidence="1" type="ORF">E6C55_04010</name>
</gene>
<evidence type="ECO:0000313" key="2">
    <source>
        <dbReference type="Proteomes" id="UP000310636"/>
    </source>
</evidence>
<proteinExistence type="predicted"/>
<name>A0A4S4C956_9BACL</name>
<dbReference type="EMBL" id="SSOB01000003">
    <property type="protein sequence ID" value="THF83905.1"/>
    <property type="molecule type" value="Genomic_DNA"/>
</dbReference>
<organism evidence="1 2">
    <name type="scientific">Cohnella fermenti</name>
    <dbReference type="NCBI Taxonomy" id="2565925"/>
    <lineage>
        <taxon>Bacteria</taxon>
        <taxon>Bacillati</taxon>
        <taxon>Bacillota</taxon>
        <taxon>Bacilli</taxon>
        <taxon>Bacillales</taxon>
        <taxon>Paenibacillaceae</taxon>
        <taxon>Cohnella</taxon>
    </lineage>
</organism>
<keyword evidence="2" id="KW-1185">Reference proteome</keyword>
<dbReference type="Proteomes" id="UP000310636">
    <property type="component" value="Unassembled WGS sequence"/>
</dbReference>
<accession>A0A4S4C956</accession>
<reference evidence="1 2" key="1">
    <citation type="submission" date="2019-04" db="EMBL/GenBank/DDBJ databases">
        <title>Cohnella sp. nov. isolated from preserved vegetables.</title>
        <authorList>
            <person name="Lin S.-Y."/>
            <person name="Hung M.-H."/>
            <person name="Young C.-C."/>
        </authorList>
    </citation>
    <scope>NUCLEOTIDE SEQUENCE [LARGE SCALE GENOMIC DNA]</scope>
    <source>
        <strain evidence="1 2">CC-MHH1044</strain>
    </source>
</reference>
<protein>
    <submittedName>
        <fullName evidence="1">Uncharacterized protein</fullName>
    </submittedName>
</protein>
<comment type="caution">
    <text evidence="1">The sequence shown here is derived from an EMBL/GenBank/DDBJ whole genome shotgun (WGS) entry which is preliminary data.</text>
</comment>
<dbReference type="OrthoDB" id="2989999at2"/>